<keyword evidence="1" id="KW-1133">Transmembrane helix</keyword>
<comment type="caution">
    <text evidence="2">The sequence shown here is derived from an EMBL/GenBank/DDBJ whole genome shotgun (WGS) entry which is preliminary data.</text>
</comment>
<evidence type="ECO:0000256" key="1">
    <source>
        <dbReference type="SAM" id="Phobius"/>
    </source>
</evidence>
<feature type="transmembrane region" description="Helical" evidence="1">
    <location>
        <begin position="74"/>
        <end position="94"/>
    </location>
</feature>
<dbReference type="AlphaFoldDB" id="A0AAI9IAU6"/>
<dbReference type="EMBL" id="AEEC02000046">
    <property type="protein sequence ID" value="EOA02539.1"/>
    <property type="molecule type" value="Genomic_DNA"/>
</dbReference>
<gene>
    <name evidence="2" type="ORF">HFRIS_022038</name>
</gene>
<organism evidence="2 3">
    <name type="scientific">Herbaspirillum frisingense GSF30</name>
    <dbReference type="NCBI Taxonomy" id="864073"/>
    <lineage>
        <taxon>Bacteria</taxon>
        <taxon>Pseudomonadati</taxon>
        <taxon>Pseudomonadota</taxon>
        <taxon>Betaproteobacteria</taxon>
        <taxon>Burkholderiales</taxon>
        <taxon>Oxalobacteraceae</taxon>
        <taxon>Herbaspirillum</taxon>
    </lineage>
</organism>
<name>A0AAI9IAU6_9BURK</name>
<sequence>MLAAACFAVFLSALLLAWLLPSNGPDLRPFLLLMYAKGIGIGVAIFTAVFFLFKAYKVCKTERSFPQELFKMTPSIVILIVVFLFSSTYLFNFFHQTDCTQHDYTAKLDGGIKRIGSKTYHIRICGAGLIDSHFLGEGLDKVLLSVTDEQGTILAKRHYTIFSDDSLGLASLQISDDKLLYFDADSKQGEIAIPPTIQDWIGARIPVFN</sequence>
<keyword evidence="1" id="KW-0472">Membrane</keyword>
<accession>A0AAI9IAU6</accession>
<evidence type="ECO:0000313" key="3">
    <source>
        <dbReference type="Proteomes" id="UP000006772"/>
    </source>
</evidence>
<proteinExistence type="predicted"/>
<feature type="transmembrane region" description="Helical" evidence="1">
    <location>
        <begin position="33"/>
        <end position="53"/>
    </location>
</feature>
<dbReference type="RefSeq" id="WP_006465208.1">
    <property type="nucleotide sequence ID" value="NZ_AEEC02000046.1"/>
</dbReference>
<evidence type="ECO:0000313" key="2">
    <source>
        <dbReference type="EMBL" id="EOA02539.1"/>
    </source>
</evidence>
<dbReference type="Proteomes" id="UP000006772">
    <property type="component" value="Unassembled WGS sequence"/>
</dbReference>
<keyword evidence="1" id="KW-0812">Transmembrane</keyword>
<reference evidence="2 3" key="1">
    <citation type="journal article" date="2013" name="Front. Microbiol.">
        <title>The genome of the endophytic bacterium H. frisingense GSF30(T) identifies diverse strategies in the Herbaspirillum genus to interact with plants.</title>
        <authorList>
            <person name="Straub D."/>
            <person name="Rothballer M."/>
            <person name="Hartmann A."/>
            <person name="Ludewig U."/>
        </authorList>
    </citation>
    <scope>NUCLEOTIDE SEQUENCE [LARGE SCALE GENOMIC DNA]</scope>
    <source>
        <strain evidence="2 3">GSF30</strain>
    </source>
</reference>
<protein>
    <submittedName>
        <fullName evidence="2">Uncharacterized protein</fullName>
    </submittedName>
</protein>